<keyword evidence="1" id="KW-0812">Transmembrane</keyword>
<dbReference type="SUPFAM" id="SSF52309">
    <property type="entry name" value="N-(deoxy)ribosyltransferase-like"/>
    <property type="match status" value="1"/>
</dbReference>
<comment type="caution">
    <text evidence="2">The sequence shown here is derived from an EMBL/GenBank/DDBJ whole genome shotgun (WGS) entry which is preliminary data.</text>
</comment>
<dbReference type="PANTHER" id="PTHR15364">
    <property type="entry name" value="2'-DEOXYNUCLEOSIDE 5'-PHOSPHATE N-HYDROLASE 1"/>
    <property type="match status" value="1"/>
</dbReference>
<keyword evidence="1" id="KW-1133">Transmembrane helix</keyword>
<evidence type="ECO:0000256" key="1">
    <source>
        <dbReference type="SAM" id="Phobius"/>
    </source>
</evidence>
<name>A0ABY3DWQ6_9HYPH</name>
<keyword evidence="1" id="KW-0472">Membrane</keyword>
<organism evidence="2 3">
    <name type="scientific">Ancylobacter moscoviensis</name>
    <dbReference type="NCBI Taxonomy" id="2597768"/>
    <lineage>
        <taxon>Bacteria</taxon>
        <taxon>Pseudomonadati</taxon>
        <taxon>Pseudomonadota</taxon>
        <taxon>Alphaproteobacteria</taxon>
        <taxon>Hyphomicrobiales</taxon>
        <taxon>Xanthobacteraceae</taxon>
        <taxon>Ancylobacter</taxon>
    </lineage>
</organism>
<dbReference type="Gene3D" id="3.40.50.450">
    <property type="match status" value="1"/>
</dbReference>
<dbReference type="InterPro" id="IPR007710">
    <property type="entry name" value="Nucleoside_deoxyribTrfase"/>
</dbReference>
<dbReference type="RefSeq" id="WP_144341762.1">
    <property type="nucleotide sequence ID" value="NZ_VMBP01000001.1"/>
</dbReference>
<accession>A0ABY3DWQ6</accession>
<sequence length="206" mass="22835">MPASQCTKRPRLYLAGPEVFRPDALAEGRRLKEAAARLGAEGIYPLDGGALFSAGEIKRRCRDMIDEADVVVANISPFRGHHMDPGTAWEIGYAEARRKEVHLWSSDPRTLRLRIPGELGIGEVHLEWRDADGHLVEDFDLQENLMITAEGGHVWSTPEEAMQAAVESVQRAQFAYAGRRRLLWVSLAMFGFVAAASLLISMARAP</sequence>
<protein>
    <submittedName>
        <fullName evidence="2">Nucleoside 2-deoxyribosyltransferase</fullName>
    </submittedName>
</protein>
<dbReference type="Proteomes" id="UP000315321">
    <property type="component" value="Unassembled WGS sequence"/>
</dbReference>
<gene>
    <name evidence="2" type="ORF">FO470_04935</name>
</gene>
<dbReference type="InterPro" id="IPR051239">
    <property type="entry name" value="2'-dNMP_N-hydrolase"/>
</dbReference>
<evidence type="ECO:0000313" key="3">
    <source>
        <dbReference type="Proteomes" id="UP000315321"/>
    </source>
</evidence>
<dbReference type="Pfam" id="PF05014">
    <property type="entry name" value="Nuc_deoxyrib_tr"/>
    <property type="match status" value="1"/>
</dbReference>
<evidence type="ECO:0000313" key="2">
    <source>
        <dbReference type="EMBL" id="TSJ64607.1"/>
    </source>
</evidence>
<keyword evidence="3" id="KW-1185">Reference proteome</keyword>
<proteinExistence type="predicted"/>
<dbReference type="EMBL" id="VMBP01000001">
    <property type="protein sequence ID" value="TSJ64607.1"/>
    <property type="molecule type" value="Genomic_DNA"/>
</dbReference>
<feature type="transmembrane region" description="Helical" evidence="1">
    <location>
        <begin position="182"/>
        <end position="203"/>
    </location>
</feature>
<dbReference type="PANTHER" id="PTHR15364:SF0">
    <property type="entry name" value="2'-DEOXYNUCLEOSIDE 5'-PHOSPHATE N-HYDROLASE 1"/>
    <property type="match status" value="1"/>
</dbReference>
<reference evidence="2 3" key="1">
    <citation type="submission" date="2019-07" db="EMBL/GenBank/DDBJ databases">
        <authorList>
            <person name="Grouzdev D.S."/>
        </authorList>
    </citation>
    <scope>NUCLEOTIDE SEQUENCE [LARGE SCALE GENOMIC DNA]</scope>
    <source>
        <strain evidence="2 3">3C</strain>
    </source>
</reference>